<dbReference type="InterPro" id="IPR021285">
    <property type="entry name" value="Tscrpt_reg_HycA"/>
</dbReference>
<sequence>MEEKSLLIFNQQIKMDKYWNTYSMELITQITATGRVYHHHIQPSEKGRLCVNVFNGVNINIIRSRVFGEIQIRFEVESEELGRIDLQPACIDVHGHLDRHIPVQDKVKVFEHYLERLQVVYDTILALSPEKA</sequence>
<accession>A0A2T2Y5P0</accession>
<organism evidence="1 2">
    <name type="scientific">Kluyvera genomosp. 2</name>
    <dbReference type="NCBI Taxonomy" id="2774054"/>
    <lineage>
        <taxon>Bacteria</taxon>
        <taxon>Pseudomonadati</taxon>
        <taxon>Pseudomonadota</taxon>
        <taxon>Gammaproteobacteria</taxon>
        <taxon>Enterobacterales</taxon>
        <taxon>Enterobacteriaceae</taxon>
        <taxon>Kluyvera</taxon>
    </lineage>
</organism>
<dbReference type="Proteomes" id="UP000240892">
    <property type="component" value="Unassembled WGS sequence"/>
</dbReference>
<evidence type="ECO:0008006" key="3">
    <source>
        <dbReference type="Google" id="ProtNLM"/>
    </source>
</evidence>
<dbReference type="EMBL" id="PYHO01000003">
    <property type="protein sequence ID" value="PSR47843.1"/>
    <property type="molecule type" value="Genomic_DNA"/>
</dbReference>
<reference evidence="1 2" key="1">
    <citation type="submission" date="2018-03" db="EMBL/GenBank/DDBJ databases">
        <title>First report of an OXA-48+CTX-M-M-producing Kluyvera ascorbata clone recovered from patients admitted in a University Hospital in Madrid, Spain.</title>
        <authorList>
            <person name="Hernandez-Garcia M."/>
            <person name="Leon-Sampedro R."/>
            <person name="Perez-Viso B."/>
            <person name="Morosini M.I."/>
            <person name="Lopez-Fresnena N."/>
            <person name="Coque T.M."/>
            <person name="Bonten M."/>
            <person name="Malhotra-Kumar S."/>
            <person name="Ruiz-Garbajosa P."/>
            <person name="Canton R."/>
        </authorList>
    </citation>
    <scope>NUCLEOTIDE SEQUENCE [LARGE SCALE GENOMIC DNA]</scope>
    <source>
        <strain evidence="1 2">KA2</strain>
    </source>
</reference>
<evidence type="ECO:0000313" key="2">
    <source>
        <dbReference type="Proteomes" id="UP000240892"/>
    </source>
</evidence>
<dbReference type="Pfam" id="PF11046">
    <property type="entry name" value="HycA_repressor"/>
    <property type="match status" value="1"/>
</dbReference>
<dbReference type="AlphaFoldDB" id="A0A2T2Y5P0"/>
<evidence type="ECO:0000313" key="1">
    <source>
        <dbReference type="EMBL" id="PSR47843.1"/>
    </source>
</evidence>
<dbReference type="STRING" id="1006000.GKAS_01978"/>
<gene>
    <name evidence="1" type="ORF">C8256_05870</name>
</gene>
<keyword evidence="2" id="KW-1185">Reference proteome</keyword>
<comment type="caution">
    <text evidence="1">The sequence shown here is derived from an EMBL/GenBank/DDBJ whole genome shotgun (WGS) entry which is preliminary data.</text>
</comment>
<protein>
    <recommendedName>
        <fullName evidence="3">Formate hydrogenlyase</fullName>
    </recommendedName>
</protein>
<proteinExistence type="predicted"/>
<name>A0A2T2Y5P0_9ENTR</name>